<dbReference type="GeneID" id="112050006"/>
<evidence type="ECO:0000256" key="3">
    <source>
        <dbReference type="ARBA" id="ARBA00022692"/>
    </source>
</evidence>
<dbReference type="InterPro" id="IPR050975">
    <property type="entry name" value="Sleep_regulator"/>
</dbReference>
<keyword evidence="10" id="KW-1185">Reference proteome</keyword>
<evidence type="ECO:0000256" key="7">
    <source>
        <dbReference type="ARBA" id="ARBA00023180"/>
    </source>
</evidence>
<dbReference type="Pfam" id="PF17064">
    <property type="entry name" value="QVR"/>
    <property type="match status" value="1"/>
</dbReference>
<feature type="chain" id="PRO_5046805565" evidence="9">
    <location>
        <begin position="20"/>
        <end position="161"/>
    </location>
</feature>
<dbReference type="KEGG" id="bany:112050006"/>
<evidence type="ECO:0000313" key="11">
    <source>
        <dbReference type="RefSeq" id="XP_023943884.2"/>
    </source>
</evidence>
<keyword evidence="6" id="KW-0472">Membrane</keyword>
<dbReference type="GO" id="GO:0030431">
    <property type="term" value="P:sleep"/>
    <property type="evidence" value="ECO:0007669"/>
    <property type="project" value="InterPro"/>
</dbReference>
<evidence type="ECO:0000256" key="5">
    <source>
        <dbReference type="ARBA" id="ARBA00022989"/>
    </source>
</evidence>
<organism evidence="10 11">
    <name type="scientific">Bicyclus anynana</name>
    <name type="common">Squinting bush brown butterfly</name>
    <dbReference type="NCBI Taxonomy" id="110368"/>
    <lineage>
        <taxon>Eukaryota</taxon>
        <taxon>Metazoa</taxon>
        <taxon>Ecdysozoa</taxon>
        <taxon>Arthropoda</taxon>
        <taxon>Hexapoda</taxon>
        <taxon>Insecta</taxon>
        <taxon>Pterygota</taxon>
        <taxon>Neoptera</taxon>
        <taxon>Endopterygota</taxon>
        <taxon>Lepidoptera</taxon>
        <taxon>Glossata</taxon>
        <taxon>Ditrysia</taxon>
        <taxon>Papilionoidea</taxon>
        <taxon>Nymphalidae</taxon>
        <taxon>Satyrinae</taxon>
        <taxon>Satyrini</taxon>
        <taxon>Mycalesina</taxon>
        <taxon>Bicyclus</taxon>
    </lineage>
</organism>
<evidence type="ECO:0000256" key="1">
    <source>
        <dbReference type="ARBA" id="ARBA00004589"/>
    </source>
</evidence>
<name>A0A6J1NAF2_BICAN</name>
<keyword evidence="8" id="KW-0449">Lipoprotein</keyword>
<evidence type="ECO:0000256" key="8">
    <source>
        <dbReference type="ARBA" id="ARBA00023288"/>
    </source>
</evidence>
<dbReference type="InterPro" id="IPR031424">
    <property type="entry name" value="QVR-like"/>
</dbReference>
<accession>A0A6J1NAF2</accession>
<keyword evidence="3" id="KW-0812">Transmembrane</keyword>
<dbReference type="OrthoDB" id="7467377at2759"/>
<proteinExistence type="predicted"/>
<protein>
    <submittedName>
        <fullName evidence="11">Uncharacterized protein LOC112050006</fullName>
    </submittedName>
</protein>
<sequence length="161" mass="18203">MEFSLVLLVLTVLWKTSSCVLCYKCLPEDTGNNDRINTSCEHFDGSDRFVENCTKSTMCSKRVSTLTSVGKGSVSTVIVSRNCAKQSLGQEQRKSNGKWHQFTAIHEVHDEQCTQDDYDPDRLTVILNCHCRGDYCNASIVYGVHFKTILLLSILYVFQFS</sequence>
<keyword evidence="5" id="KW-1133">Transmembrane helix</keyword>
<evidence type="ECO:0000256" key="2">
    <source>
        <dbReference type="ARBA" id="ARBA00022622"/>
    </source>
</evidence>
<keyword evidence="7" id="KW-0325">Glycoprotein</keyword>
<keyword evidence="2" id="KW-0336">GPI-anchor</keyword>
<gene>
    <name evidence="11" type="primary">LOC112050006</name>
</gene>
<keyword evidence="4 9" id="KW-0732">Signal</keyword>
<evidence type="ECO:0000256" key="6">
    <source>
        <dbReference type="ARBA" id="ARBA00023136"/>
    </source>
</evidence>
<dbReference type="PANTHER" id="PTHR33562:SF29">
    <property type="entry name" value="PROTEIN SLEEPLESS"/>
    <property type="match status" value="1"/>
</dbReference>
<dbReference type="RefSeq" id="XP_023943884.2">
    <property type="nucleotide sequence ID" value="XM_024088116.2"/>
</dbReference>
<evidence type="ECO:0000313" key="10">
    <source>
        <dbReference type="Proteomes" id="UP001652582"/>
    </source>
</evidence>
<dbReference type="PANTHER" id="PTHR33562">
    <property type="entry name" value="ATILLA, ISOFORM B-RELATED-RELATED"/>
    <property type="match status" value="1"/>
</dbReference>
<reference evidence="11" key="1">
    <citation type="submission" date="2025-08" db="UniProtKB">
        <authorList>
            <consortium name="RefSeq"/>
        </authorList>
    </citation>
    <scope>IDENTIFICATION</scope>
</reference>
<evidence type="ECO:0000256" key="4">
    <source>
        <dbReference type="ARBA" id="ARBA00022729"/>
    </source>
</evidence>
<dbReference type="GO" id="GO:0098552">
    <property type="term" value="C:side of membrane"/>
    <property type="evidence" value="ECO:0007669"/>
    <property type="project" value="UniProtKB-KW"/>
</dbReference>
<dbReference type="AlphaFoldDB" id="A0A6J1NAF2"/>
<dbReference type="Proteomes" id="UP001652582">
    <property type="component" value="Chromosome 8"/>
</dbReference>
<dbReference type="GO" id="GO:0032222">
    <property type="term" value="P:regulation of synaptic transmission, cholinergic"/>
    <property type="evidence" value="ECO:0007669"/>
    <property type="project" value="InterPro"/>
</dbReference>
<comment type="subcellular location">
    <subcellularLocation>
        <location evidence="1">Membrane</location>
        <topology evidence="1">Lipid-anchor</topology>
        <topology evidence="1">GPI-anchor</topology>
    </subcellularLocation>
</comment>
<evidence type="ECO:0000256" key="9">
    <source>
        <dbReference type="SAM" id="SignalP"/>
    </source>
</evidence>
<feature type="signal peptide" evidence="9">
    <location>
        <begin position="1"/>
        <end position="19"/>
    </location>
</feature>